<evidence type="ECO:0000256" key="1">
    <source>
        <dbReference type="ARBA" id="ARBA00022679"/>
    </source>
</evidence>
<proteinExistence type="predicted"/>
<accession>A0A927GIQ3</accession>
<sequence>MVRIIRTDFGNSDFTTLVRLLDADLAVKNGADHQFYAQFNKTTGLNHVVVAYENEVPIGCGAIREYTPEAVEVKRMYVVPTSRGKGIATAILTALENWAAELSYHKCVLETVKKQSEAIALYQSRGYQIIPNYGQYKGVENSVCFEKELRRH</sequence>
<organism evidence="4 5">
    <name type="scientific">Hymenobacter montanus</name>
    <dbReference type="NCBI Taxonomy" id="2771359"/>
    <lineage>
        <taxon>Bacteria</taxon>
        <taxon>Pseudomonadati</taxon>
        <taxon>Bacteroidota</taxon>
        <taxon>Cytophagia</taxon>
        <taxon>Cytophagales</taxon>
        <taxon>Hymenobacteraceae</taxon>
        <taxon>Hymenobacter</taxon>
    </lineage>
</organism>
<evidence type="ECO:0000259" key="3">
    <source>
        <dbReference type="PROSITE" id="PS51186"/>
    </source>
</evidence>
<dbReference type="InterPro" id="IPR016181">
    <property type="entry name" value="Acyl_CoA_acyltransferase"/>
</dbReference>
<dbReference type="EMBL" id="JACXAD010000006">
    <property type="protein sequence ID" value="MBD2767693.1"/>
    <property type="molecule type" value="Genomic_DNA"/>
</dbReference>
<dbReference type="InterPro" id="IPR050832">
    <property type="entry name" value="Bact_Acetyltransf"/>
</dbReference>
<reference evidence="4" key="1">
    <citation type="submission" date="2020-09" db="EMBL/GenBank/DDBJ databases">
        <authorList>
            <person name="Kim M.K."/>
        </authorList>
    </citation>
    <scope>NUCLEOTIDE SEQUENCE</scope>
    <source>
        <strain evidence="4">BT664</strain>
    </source>
</reference>
<dbReference type="SUPFAM" id="SSF55729">
    <property type="entry name" value="Acyl-CoA N-acyltransferases (Nat)"/>
    <property type="match status" value="1"/>
</dbReference>
<dbReference type="GO" id="GO:0016747">
    <property type="term" value="F:acyltransferase activity, transferring groups other than amino-acyl groups"/>
    <property type="evidence" value="ECO:0007669"/>
    <property type="project" value="InterPro"/>
</dbReference>
<gene>
    <name evidence="4" type="ORF">IC235_07285</name>
</gene>
<dbReference type="CDD" id="cd04301">
    <property type="entry name" value="NAT_SF"/>
    <property type="match status" value="1"/>
</dbReference>
<dbReference type="PROSITE" id="PS51186">
    <property type="entry name" value="GNAT"/>
    <property type="match status" value="1"/>
</dbReference>
<keyword evidence="1" id="KW-0808">Transferase</keyword>
<keyword evidence="5" id="KW-1185">Reference proteome</keyword>
<dbReference type="AlphaFoldDB" id="A0A927GIQ3"/>
<evidence type="ECO:0000256" key="2">
    <source>
        <dbReference type="ARBA" id="ARBA00023315"/>
    </source>
</evidence>
<keyword evidence="2" id="KW-0012">Acyltransferase</keyword>
<evidence type="ECO:0000313" key="5">
    <source>
        <dbReference type="Proteomes" id="UP000612233"/>
    </source>
</evidence>
<evidence type="ECO:0000313" key="4">
    <source>
        <dbReference type="EMBL" id="MBD2767693.1"/>
    </source>
</evidence>
<dbReference type="Proteomes" id="UP000612233">
    <property type="component" value="Unassembled WGS sequence"/>
</dbReference>
<feature type="domain" description="N-acetyltransferase" evidence="3">
    <location>
        <begin position="1"/>
        <end position="150"/>
    </location>
</feature>
<dbReference type="PANTHER" id="PTHR43877">
    <property type="entry name" value="AMINOALKYLPHOSPHONATE N-ACETYLTRANSFERASE-RELATED-RELATED"/>
    <property type="match status" value="1"/>
</dbReference>
<dbReference type="PANTHER" id="PTHR43877:SF2">
    <property type="entry name" value="AMINOALKYLPHOSPHONATE N-ACETYLTRANSFERASE-RELATED"/>
    <property type="match status" value="1"/>
</dbReference>
<dbReference type="InterPro" id="IPR000182">
    <property type="entry name" value="GNAT_dom"/>
</dbReference>
<comment type="caution">
    <text evidence="4">The sequence shown here is derived from an EMBL/GenBank/DDBJ whole genome shotgun (WGS) entry which is preliminary data.</text>
</comment>
<dbReference type="Gene3D" id="3.40.630.30">
    <property type="match status" value="1"/>
</dbReference>
<name>A0A927GIQ3_9BACT</name>
<dbReference type="Pfam" id="PF00583">
    <property type="entry name" value="Acetyltransf_1"/>
    <property type="match status" value="1"/>
</dbReference>
<protein>
    <submittedName>
        <fullName evidence="4">GNAT family N-acetyltransferase</fullName>
    </submittedName>
</protein>